<feature type="transmembrane region" description="Helical" evidence="6">
    <location>
        <begin position="394"/>
        <end position="418"/>
    </location>
</feature>
<feature type="transmembrane region" description="Helical" evidence="6">
    <location>
        <begin position="430"/>
        <end position="450"/>
    </location>
</feature>
<evidence type="ECO:0000313" key="9">
    <source>
        <dbReference type="Proteomes" id="UP000282460"/>
    </source>
</evidence>
<dbReference type="Proteomes" id="UP000282460">
    <property type="component" value="Unassembled WGS sequence"/>
</dbReference>
<proteinExistence type="predicted"/>
<comment type="subcellular location">
    <subcellularLocation>
        <location evidence="1">Membrane</location>
        <topology evidence="1">Multi-pass membrane protein</topology>
    </subcellularLocation>
</comment>
<dbReference type="InterPro" id="IPR004680">
    <property type="entry name" value="Cit_transptr-like_dom"/>
</dbReference>
<dbReference type="OrthoDB" id="5329450at2"/>
<keyword evidence="5 6" id="KW-0472">Membrane</keyword>
<dbReference type="EMBL" id="RCWJ01000001">
    <property type="protein sequence ID" value="RLQ85811.1"/>
    <property type="molecule type" value="Genomic_DNA"/>
</dbReference>
<organism evidence="8 9">
    <name type="scientific">Mycetocola zhadangensis</name>
    <dbReference type="NCBI Taxonomy" id="1164595"/>
    <lineage>
        <taxon>Bacteria</taxon>
        <taxon>Bacillati</taxon>
        <taxon>Actinomycetota</taxon>
        <taxon>Actinomycetes</taxon>
        <taxon>Micrococcales</taxon>
        <taxon>Microbacteriaceae</taxon>
        <taxon>Mycetocola</taxon>
    </lineage>
</organism>
<dbReference type="InterPro" id="IPR014738">
    <property type="entry name" value="Citrate_transporter"/>
</dbReference>
<evidence type="ECO:0000256" key="6">
    <source>
        <dbReference type="SAM" id="Phobius"/>
    </source>
</evidence>
<dbReference type="GO" id="GO:0015137">
    <property type="term" value="F:citrate transmembrane transporter activity"/>
    <property type="evidence" value="ECO:0007669"/>
    <property type="project" value="InterPro"/>
</dbReference>
<dbReference type="NCBIfam" id="TIGR00784">
    <property type="entry name" value="citMHS"/>
    <property type="match status" value="1"/>
</dbReference>
<keyword evidence="9" id="KW-1185">Reference proteome</keyword>
<feature type="transmembrane region" description="Helical" evidence="6">
    <location>
        <begin position="47"/>
        <end position="65"/>
    </location>
</feature>
<protein>
    <submittedName>
        <fullName evidence="8">Citrate:proton symporter</fullName>
    </submittedName>
</protein>
<feature type="transmembrane region" description="Helical" evidence="6">
    <location>
        <begin position="500"/>
        <end position="516"/>
    </location>
</feature>
<reference evidence="8 9" key="1">
    <citation type="submission" date="2018-10" db="EMBL/GenBank/DDBJ databases">
        <authorList>
            <person name="Li J."/>
        </authorList>
    </citation>
    <scope>NUCLEOTIDE SEQUENCE [LARGE SCALE GENOMIC DNA]</scope>
    <source>
        <strain evidence="8 9">ZD1-4</strain>
    </source>
</reference>
<feature type="transmembrane region" description="Helical" evidence="6">
    <location>
        <begin position="174"/>
        <end position="199"/>
    </location>
</feature>
<gene>
    <name evidence="8" type="ORF">D9V28_02835</name>
</gene>
<evidence type="ECO:0000256" key="3">
    <source>
        <dbReference type="ARBA" id="ARBA00022692"/>
    </source>
</evidence>
<evidence type="ECO:0000256" key="1">
    <source>
        <dbReference type="ARBA" id="ARBA00004141"/>
    </source>
</evidence>
<sequence>MQESAIRVAAPSVCLSFTSIVIRLGSDPRAGLPDLAAPLNKDKGVDVLVVLGFTMILTFMVLIMTRRLTPMVALILVPTIFGLFAGAGLGLGDMIIESIGDLAPTAALLMFAIMFFGIMIDVGLFDPLIRSITRFLGNDPAKVVLGTAILAGAVSLDGDGSTTFIITTSAMLPIYLRLGMSPVVLTCVAGLMNGTLNIVPWGGPTVRAASALGVSPTDIFVPMLPSLATGLIIALAFAWFLGLAERKRIGSLEYSPAALADATPTASPGFWRGLFGGNRVVRGTDVRPGAAATLSTTGIVTVRPGQRLPAGPIALAEQKLLEVDDHDTMMADTMLSADRPTLRPKLIWVNFGLTVAVMVLLVLDVMPLAYIFMVGTGVALMVNFPKLRSQADEIVAHAPSIVGVVSMVLAAGVLVGVLNGTGMVTAMADWVVNVVPASMGEYLAVITGVLSIPMTFFMSNDAFYFGILPVLAESAATYGIDPVEMARASIIGQPVHLQSPLVPAILLLVSLAGVNLGDHHKKVLWRACVVSLVMLLVGVLVGAVPFG</sequence>
<evidence type="ECO:0000259" key="7">
    <source>
        <dbReference type="Pfam" id="PF03600"/>
    </source>
</evidence>
<keyword evidence="4 6" id="KW-1133">Transmembrane helix</keyword>
<name>A0A3L7J8N5_9MICO</name>
<evidence type="ECO:0000313" key="8">
    <source>
        <dbReference type="EMBL" id="RLQ85811.1"/>
    </source>
</evidence>
<evidence type="ECO:0000256" key="5">
    <source>
        <dbReference type="ARBA" id="ARBA00023136"/>
    </source>
</evidence>
<dbReference type="Pfam" id="PF03600">
    <property type="entry name" value="CitMHS"/>
    <property type="match status" value="1"/>
</dbReference>
<feature type="transmembrane region" description="Helical" evidence="6">
    <location>
        <begin position="72"/>
        <end position="96"/>
    </location>
</feature>
<evidence type="ECO:0000256" key="4">
    <source>
        <dbReference type="ARBA" id="ARBA00022989"/>
    </source>
</evidence>
<comment type="caution">
    <text evidence="8">The sequence shown here is derived from an EMBL/GenBank/DDBJ whole genome shotgun (WGS) entry which is preliminary data.</text>
</comment>
<keyword evidence="2" id="KW-0813">Transport</keyword>
<feature type="transmembrane region" description="Helical" evidence="6">
    <location>
        <begin position="102"/>
        <end position="125"/>
    </location>
</feature>
<feature type="transmembrane region" description="Helical" evidence="6">
    <location>
        <begin position="219"/>
        <end position="241"/>
    </location>
</feature>
<dbReference type="AlphaFoldDB" id="A0A3L7J8N5"/>
<evidence type="ECO:0000256" key="2">
    <source>
        <dbReference type="ARBA" id="ARBA00022448"/>
    </source>
</evidence>
<keyword evidence="3 6" id="KW-0812">Transmembrane</keyword>
<accession>A0A3L7J8N5</accession>
<dbReference type="GO" id="GO:0016020">
    <property type="term" value="C:membrane"/>
    <property type="evidence" value="ECO:0007669"/>
    <property type="project" value="UniProtKB-SubCell"/>
</dbReference>
<feature type="transmembrane region" description="Helical" evidence="6">
    <location>
        <begin position="346"/>
        <end position="363"/>
    </location>
</feature>
<feature type="transmembrane region" description="Helical" evidence="6">
    <location>
        <begin position="523"/>
        <end position="546"/>
    </location>
</feature>
<feature type="domain" description="Citrate transporter-like" evidence="7">
    <location>
        <begin position="60"/>
        <end position="492"/>
    </location>
</feature>